<dbReference type="EMBL" id="QFOL01000272">
    <property type="protein sequence ID" value="PZP46478.1"/>
    <property type="molecule type" value="Genomic_DNA"/>
</dbReference>
<protein>
    <submittedName>
        <fullName evidence="2">Uncharacterized protein</fullName>
    </submittedName>
</protein>
<organism evidence="2 3">
    <name type="scientific">Agrobacterium fabrum</name>
    <dbReference type="NCBI Taxonomy" id="1176649"/>
    <lineage>
        <taxon>Bacteria</taxon>
        <taxon>Pseudomonadati</taxon>
        <taxon>Pseudomonadota</taxon>
        <taxon>Alphaproteobacteria</taxon>
        <taxon>Hyphomicrobiales</taxon>
        <taxon>Rhizobiaceae</taxon>
        <taxon>Rhizobium/Agrobacterium group</taxon>
        <taxon>Agrobacterium</taxon>
        <taxon>Agrobacterium tumefaciens complex</taxon>
    </lineage>
</organism>
<name>A0A2W5ET09_9HYPH</name>
<evidence type="ECO:0000256" key="1">
    <source>
        <dbReference type="SAM" id="MobiDB-lite"/>
    </source>
</evidence>
<dbReference type="AlphaFoldDB" id="A0A2W5ET09"/>
<proteinExistence type="predicted"/>
<feature type="region of interest" description="Disordered" evidence="1">
    <location>
        <begin position="46"/>
        <end position="69"/>
    </location>
</feature>
<sequence length="69" mass="7529">MLVTGIRSTRVCAAGDSFQPRTWAGWVPVTSTGMREPARILQPKKKALRGHGSGLARHSIRYRKPDGGV</sequence>
<evidence type="ECO:0000313" key="2">
    <source>
        <dbReference type="EMBL" id="PZP46478.1"/>
    </source>
</evidence>
<comment type="caution">
    <text evidence="2">The sequence shown here is derived from an EMBL/GenBank/DDBJ whole genome shotgun (WGS) entry which is preliminary data.</text>
</comment>
<evidence type="ECO:0000313" key="3">
    <source>
        <dbReference type="Proteomes" id="UP000249769"/>
    </source>
</evidence>
<dbReference type="Proteomes" id="UP000249769">
    <property type="component" value="Unassembled WGS sequence"/>
</dbReference>
<accession>A0A2W5ET09</accession>
<reference evidence="2 3" key="1">
    <citation type="submission" date="2017-08" db="EMBL/GenBank/DDBJ databases">
        <title>Infants hospitalized years apart are colonized by the same room-sourced microbial strains.</title>
        <authorList>
            <person name="Brooks B."/>
            <person name="Olm M.R."/>
            <person name="Firek B.A."/>
            <person name="Baker R."/>
            <person name="Thomas B.C."/>
            <person name="Morowitz M.J."/>
            <person name="Banfield J.F."/>
        </authorList>
    </citation>
    <scope>NUCLEOTIDE SEQUENCE [LARGE SCALE GENOMIC DNA]</scope>
    <source>
        <strain evidence="2">S2_009_000_R2_73</strain>
    </source>
</reference>
<gene>
    <name evidence="2" type="ORF">DI595_17760</name>
</gene>